<dbReference type="SUPFAM" id="SSF53271">
    <property type="entry name" value="PRTase-like"/>
    <property type="match status" value="1"/>
</dbReference>
<evidence type="ECO:0000256" key="2">
    <source>
        <dbReference type="ARBA" id="ARBA00022676"/>
    </source>
</evidence>
<sequence length="189" mass="20854">MKLLEDKIKNEGQVLPGNILKVDGFLNHQIDTELFIKMGEDFADHFKNRNITKVLTLEVSGIAVAFAVAYHLGVPVVFAKKTHSVTLSDDVYTSKVFSQTKKTEYSIRVDKKFLNSDDNVLLIDDFLAVGHALGGMIELCNKAGAKIVGVGIAVEKVFQGGGEKYRKMGYDVYSQAKISKFSDDGVVFE</sequence>
<dbReference type="Gene3D" id="3.40.50.2020">
    <property type="match status" value="1"/>
</dbReference>
<dbReference type="PANTHER" id="PTHR43864">
    <property type="entry name" value="HYPOXANTHINE/GUANINE PHOSPHORIBOSYLTRANSFERASE"/>
    <property type="match status" value="1"/>
</dbReference>
<comment type="catalytic activity">
    <reaction evidence="5">
        <text>XMP + diphosphate = xanthine + 5-phospho-alpha-D-ribose 1-diphosphate</text>
        <dbReference type="Rhea" id="RHEA:10800"/>
        <dbReference type="ChEBI" id="CHEBI:17712"/>
        <dbReference type="ChEBI" id="CHEBI:33019"/>
        <dbReference type="ChEBI" id="CHEBI:57464"/>
        <dbReference type="ChEBI" id="CHEBI:58017"/>
        <dbReference type="EC" id="2.4.2.22"/>
    </reaction>
</comment>
<gene>
    <name evidence="5" type="primary">xpt</name>
    <name evidence="9" type="ORF">KDD93_07690</name>
</gene>
<dbReference type="Pfam" id="PF00156">
    <property type="entry name" value="Pribosyltran"/>
    <property type="match status" value="1"/>
</dbReference>
<evidence type="ECO:0000256" key="7">
    <source>
        <dbReference type="SAM" id="Phobius"/>
    </source>
</evidence>
<name>A0ABS5HJK9_9BACT</name>
<feature type="transmembrane region" description="Helical" evidence="7">
    <location>
        <begin position="55"/>
        <end position="78"/>
    </location>
</feature>
<evidence type="ECO:0000256" key="4">
    <source>
        <dbReference type="ARBA" id="ARBA00022726"/>
    </source>
</evidence>
<comment type="function">
    <text evidence="5">Converts the preformed base xanthine, a product of nucleic acid breakdown, to xanthosine 5'-monophosphate (XMP), so it can be reused for RNA or DNA synthesis.</text>
</comment>
<comment type="pathway">
    <text evidence="5">Purine metabolism; XMP biosynthesis via salvage pathway; XMP from xanthine: step 1/1.</text>
</comment>
<keyword evidence="7" id="KW-0472">Membrane</keyword>
<comment type="subunit">
    <text evidence="5">Homodimer.</text>
</comment>
<evidence type="ECO:0000256" key="5">
    <source>
        <dbReference type="HAMAP-Rule" id="MF_01184"/>
    </source>
</evidence>
<comment type="caution">
    <text evidence="9">The sequence shown here is derived from an EMBL/GenBank/DDBJ whole genome shotgun (WGS) entry which is preliminary data.</text>
</comment>
<proteinExistence type="inferred from homology"/>
<dbReference type="InterPro" id="IPR029057">
    <property type="entry name" value="PRTase-like"/>
</dbReference>
<dbReference type="GO" id="GO:0000310">
    <property type="term" value="F:xanthine phosphoribosyltransferase activity"/>
    <property type="evidence" value="ECO:0007669"/>
    <property type="project" value="UniProtKB-EC"/>
</dbReference>
<keyword evidence="2 5" id="KW-0328">Glycosyltransferase</keyword>
<feature type="binding site" evidence="5">
    <location>
        <position position="156"/>
    </location>
    <ligand>
        <name>xanthine</name>
        <dbReference type="ChEBI" id="CHEBI:17712"/>
    </ligand>
</feature>
<comment type="similarity">
    <text evidence="5">Belongs to the purine/pyrimidine phosphoribosyltransferase family. Xpt subfamily.</text>
</comment>
<dbReference type="RefSeq" id="WP_212139696.1">
    <property type="nucleotide sequence ID" value="NZ_JAGSSW010000008.1"/>
</dbReference>
<keyword evidence="7" id="KW-1133">Transmembrane helix</keyword>
<keyword evidence="7" id="KW-0812">Transmembrane</keyword>
<dbReference type="NCBIfam" id="TIGR01744">
    <property type="entry name" value="XPRTase"/>
    <property type="match status" value="1"/>
</dbReference>
<dbReference type="Proteomes" id="UP000682951">
    <property type="component" value="Unassembled WGS sequence"/>
</dbReference>
<dbReference type="InterPro" id="IPR010079">
    <property type="entry name" value="Xanthine_PRibTrfase"/>
</dbReference>
<evidence type="ECO:0000256" key="1">
    <source>
        <dbReference type="ARBA" id="ARBA00022490"/>
    </source>
</evidence>
<reference evidence="9 10" key="1">
    <citation type="submission" date="2021-04" db="EMBL/GenBank/DDBJ databases">
        <title>Molecular and phenotypic characterization and identification of bacterial isolates recovered from the Anatolian ground squirrels (Spermophilus xanthoprymnus) and which have the potential to form a new species in the Campylobacter genus.</title>
        <authorList>
            <person name="Aydin F."/>
            <person name="Abay S."/>
            <person name="Kayman T."/>
            <person name="Karakaya E."/>
            <person name="Mustak H.K."/>
            <person name="Mustak I.B."/>
            <person name="Bilgin N."/>
            <person name="Duzler A."/>
            <person name="Sahin O."/>
            <person name="Guran O."/>
            <person name="Saticioglu I.B."/>
        </authorList>
    </citation>
    <scope>NUCLEOTIDE SEQUENCE [LARGE SCALE GENOMIC DNA]</scope>
    <source>
        <strain evidence="10">faydin-G24</strain>
    </source>
</reference>
<keyword evidence="3 5" id="KW-0808">Transferase</keyword>
<protein>
    <recommendedName>
        <fullName evidence="5 6">Xanthine phosphoribosyltransferase</fullName>
        <shortName evidence="5">XPRTase</shortName>
        <ecNumber evidence="5 6">2.4.2.22</ecNumber>
    </recommendedName>
</protein>
<feature type="domain" description="Phosphoribosyltransferase" evidence="8">
    <location>
        <begin position="44"/>
        <end position="156"/>
    </location>
</feature>
<dbReference type="InterPro" id="IPR000836">
    <property type="entry name" value="PRTase_dom"/>
</dbReference>
<keyword evidence="10" id="KW-1185">Reference proteome</keyword>
<dbReference type="EMBL" id="JAGSSW010000008">
    <property type="protein sequence ID" value="MBR8464445.1"/>
    <property type="molecule type" value="Genomic_DNA"/>
</dbReference>
<dbReference type="PANTHER" id="PTHR43864:SF1">
    <property type="entry name" value="XANTHINE PHOSPHORIBOSYLTRANSFERASE"/>
    <property type="match status" value="1"/>
</dbReference>
<feature type="binding site" evidence="5">
    <location>
        <begin position="128"/>
        <end position="132"/>
    </location>
    <ligand>
        <name>5-phospho-alpha-D-ribose 1-diphosphate</name>
        <dbReference type="ChEBI" id="CHEBI:58017"/>
    </ligand>
</feature>
<accession>A0ABS5HJK9</accession>
<evidence type="ECO:0000256" key="6">
    <source>
        <dbReference type="NCBIfam" id="TIGR01744"/>
    </source>
</evidence>
<dbReference type="CDD" id="cd06223">
    <property type="entry name" value="PRTases_typeI"/>
    <property type="match status" value="1"/>
</dbReference>
<evidence type="ECO:0000313" key="9">
    <source>
        <dbReference type="EMBL" id="MBR8464445.1"/>
    </source>
</evidence>
<keyword evidence="4 5" id="KW-0660">Purine salvage</keyword>
<evidence type="ECO:0000259" key="8">
    <source>
        <dbReference type="Pfam" id="PF00156"/>
    </source>
</evidence>
<dbReference type="NCBIfam" id="NF006671">
    <property type="entry name" value="PRK09219.1"/>
    <property type="match status" value="1"/>
</dbReference>
<evidence type="ECO:0000313" key="10">
    <source>
        <dbReference type="Proteomes" id="UP000682951"/>
    </source>
</evidence>
<feature type="binding site" evidence="5">
    <location>
        <position position="20"/>
    </location>
    <ligand>
        <name>xanthine</name>
        <dbReference type="ChEBI" id="CHEBI:17712"/>
    </ligand>
</feature>
<dbReference type="InterPro" id="IPR050118">
    <property type="entry name" value="Pur/Pyrimidine_PRTase"/>
</dbReference>
<dbReference type="EC" id="2.4.2.22" evidence="5 6"/>
<organism evidence="9 10">
    <name type="scientific">Campylobacter anatolicus</name>
    <dbReference type="NCBI Taxonomy" id="2829105"/>
    <lineage>
        <taxon>Bacteria</taxon>
        <taxon>Pseudomonadati</taxon>
        <taxon>Campylobacterota</taxon>
        <taxon>Epsilonproteobacteria</taxon>
        <taxon>Campylobacterales</taxon>
        <taxon>Campylobacteraceae</taxon>
        <taxon>Campylobacter</taxon>
    </lineage>
</organism>
<feature type="binding site" evidence="5">
    <location>
        <position position="27"/>
    </location>
    <ligand>
        <name>xanthine</name>
        <dbReference type="ChEBI" id="CHEBI:17712"/>
    </ligand>
</feature>
<evidence type="ECO:0000256" key="3">
    <source>
        <dbReference type="ARBA" id="ARBA00022679"/>
    </source>
</evidence>
<keyword evidence="1 5" id="KW-0963">Cytoplasm</keyword>
<comment type="subcellular location">
    <subcellularLocation>
        <location evidence="5">Cytoplasm</location>
    </subcellularLocation>
</comment>
<dbReference type="HAMAP" id="MF_01184">
    <property type="entry name" value="XPRTase"/>
    <property type="match status" value="1"/>
</dbReference>